<evidence type="ECO:0000313" key="3">
    <source>
        <dbReference type="Proteomes" id="UP000248214"/>
    </source>
</evidence>
<dbReference type="RefSeq" id="WP_110609313.1">
    <property type="nucleotide sequence ID" value="NZ_PDOD01000002.1"/>
</dbReference>
<proteinExistence type="predicted"/>
<evidence type="ECO:0000313" key="2">
    <source>
        <dbReference type="EMBL" id="PYZ93282.1"/>
    </source>
</evidence>
<dbReference type="PROSITE" id="PS51257">
    <property type="entry name" value="PROKAR_LIPOPROTEIN"/>
    <property type="match status" value="1"/>
</dbReference>
<dbReference type="Proteomes" id="UP000248214">
    <property type="component" value="Unassembled WGS sequence"/>
</dbReference>
<reference evidence="2 3" key="1">
    <citation type="submission" date="2017-10" db="EMBL/GenBank/DDBJ databases">
        <title>Bacillus sp. nov., a halophilic bacterium isolated from a Keqin Lake.</title>
        <authorList>
            <person name="Wang H."/>
        </authorList>
    </citation>
    <scope>NUCLEOTIDE SEQUENCE [LARGE SCALE GENOMIC DNA]</scope>
    <source>
        <strain evidence="2 3">KQ-12</strain>
    </source>
</reference>
<feature type="region of interest" description="Disordered" evidence="1">
    <location>
        <begin position="158"/>
        <end position="195"/>
    </location>
</feature>
<sequence>MSKNVVMTILLSSLIIAGCQTNGDNGNSSNTIEGQTTDGSRQELQSFNEVADHLAELAVRVPEVNHATAVVLGPYGIVGINVDGDLDQSHVGSIKYQVAETLADDPYGANAAITADPDVVNRIADMQREVRDGQPLDAIADEFAAIFGRILPVVPTDEHLTEDPLESNSKDPSNENRKELEDTQRKQSKGKVGTH</sequence>
<name>A0A323TD41_9BACI</name>
<keyword evidence="3" id="KW-1185">Reference proteome</keyword>
<dbReference type="EMBL" id="PDOD01000002">
    <property type="protein sequence ID" value="PYZ93282.1"/>
    <property type="molecule type" value="Genomic_DNA"/>
</dbReference>
<accession>A0A323TD41</accession>
<organism evidence="2 3">
    <name type="scientific">Salipaludibacillus keqinensis</name>
    <dbReference type="NCBI Taxonomy" id="2045207"/>
    <lineage>
        <taxon>Bacteria</taxon>
        <taxon>Bacillati</taxon>
        <taxon>Bacillota</taxon>
        <taxon>Bacilli</taxon>
        <taxon>Bacillales</taxon>
        <taxon>Bacillaceae</taxon>
    </lineage>
</organism>
<feature type="compositionally biased region" description="Basic residues" evidence="1">
    <location>
        <begin position="186"/>
        <end position="195"/>
    </location>
</feature>
<dbReference type="Pfam" id="PF09580">
    <property type="entry name" value="Spore_YhcN_YlaJ"/>
    <property type="match status" value="1"/>
</dbReference>
<evidence type="ECO:0008006" key="4">
    <source>
        <dbReference type="Google" id="ProtNLM"/>
    </source>
</evidence>
<protein>
    <recommendedName>
        <fullName evidence="4">YhcN/YlaJ family sporulation lipoprotein</fullName>
    </recommendedName>
</protein>
<dbReference type="NCBIfam" id="TIGR02898">
    <property type="entry name" value="spore_YhcN_YlaJ"/>
    <property type="match status" value="1"/>
</dbReference>
<dbReference type="InterPro" id="IPR019076">
    <property type="entry name" value="Spore_lipoprot_YhcN/YlaJ-like"/>
</dbReference>
<evidence type="ECO:0000256" key="1">
    <source>
        <dbReference type="SAM" id="MobiDB-lite"/>
    </source>
</evidence>
<dbReference type="AlphaFoldDB" id="A0A323TD41"/>
<comment type="caution">
    <text evidence="2">The sequence shown here is derived from an EMBL/GenBank/DDBJ whole genome shotgun (WGS) entry which is preliminary data.</text>
</comment>
<gene>
    <name evidence="2" type="ORF">CR194_08800</name>
</gene>
<dbReference type="GO" id="GO:0030435">
    <property type="term" value="P:sporulation resulting in formation of a cellular spore"/>
    <property type="evidence" value="ECO:0007669"/>
    <property type="project" value="InterPro"/>
</dbReference>
<feature type="compositionally biased region" description="Basic and acidic residues" evidence="1">
    <location>
        <begin position="158"/>
        <end position="185"/>
    </location>
</feature>
<dbReference type="InterPro" id="IPR014247">
    <property type="entry name" value="Spore_lipoprot_YhcN/YlaJ"/>
</dbReference>